<dbReference type="Proteomes" id="UP000199352">
    <property type="component" value="Unassembled WGS sequence"/>
</dbReference>
<evidence type="ECO:0000256" key="8">
    <source>
        <dbReference type="ARBA" id="ARBA00031427"/>
    </source>
</evidence>
<dbReference type="FunFam" id="3.40.50.1100:FF:000007">
    <property type="entry name" value="L-threonine dehydratase catabolic TdcB"/>
    <property type="match status" value="1"/>
</dbReference>
<feature type="domain" description="Tryptophan synthase beta chain-like PALP" evidence="9">
    <location>
        <begin position="25"/>
        <end position="303"/>
    </location>
</feature>
<dbReference type="AlphaFoldDB" id="A0A1H9EM35"/>
<dbReference type="STRING" id="402600.SAMN05216188_102599"/>
<evidence type="ECO:0000256" key="6">
    <source>
        <dbReference type="ARBA" id="ARBA00023239"/>
    </source>
</evidence>
<comment type="function">
    <text evidence="7">Catalyzes the anaerobic formation of alpha-ketobutyrate and ammonia from threonine in a two-step reaction. The first step involved a dehydration of threonine and a production of enamine intermediates (aminocrotonate), which tautomerizes to its imine form (iminobutyrate). Both intermediates are unstable and short-lived. The second step is the nonenzymatic hydrolysis of the enamine/imine intermediates to form 2-ketobutyrate and free ammonia. In the low water environment of the cell, the second step is accelerated by RidA.</text>
</comment>
<dbReference type="FunFam" id="3.40.50.1100:FF:000005">
    <property type="entry name" value="Threonine dehydratase catabolic"/>
    <property type="match status" value="1"/>
</dbReference>
<dbReference type="GO" id="GO:0004794">
    <property type="term" value="F:threonine deaminase activity"/>
    <property type="evidence" value="ECO:0007669"/>
    <property type="project" value="UniProtKB-EC"/>
</dbReference>
<gene>
    <name evidence="10" type="ORF">SAMN05216188_102599</name>
</gene>
<dbReference type="PANTHER" id="PTHR48078:SF6">
    <property type="entry name" value="L-THREONINE DEHYDRATASE CATABOLIC TDCB"/>
    <property type="match status" value="1"/>
</dbReference>
<accession>A0A1H9EM35</accession>
<dbReference type="GO" id="GO:0009097">
    <property type="term" value="P:isoleucine biosynthetic process"/>
    <property type="evidence" value="ECO:0007669"/>
    <property type="project" value="TreeGrafter"/>
</dbReference>
<dbReference type="SUPFAM" id="SSF53686">
    <property type="entry name" value="Tryptophan synthase beta subunit-like PLP-dependent enzymes"/>
    <property type="match status" value="1"/>
</dbReference>
<dbReference type="GO" id="GO:0003941">
    <property type="term" value="F:L-serine ammonia-lyase activity"/>
    <property type="evidence" value="ECO:0007669"/>
    <property type="project" value="TreeGrafter"/>
</dbReference>
<dbReference type="InterPro" id="IPR001926">
    <property type="entry name" value="TrpB-like_PALP"/>
</dbReference>
<dbReference type="GO" id="GO:0006565">
    <property type="term" value="P:L-serine catabolic process"/>
    <property type="evidence" value="ECO:0007669"/>
    <property type="project" value="TreeGrafter"/>
</dbReference>
<reference evidence="11" key="1">
    <citation type="submission" date="2016-10" db="EMBL/GenBank/DDBJ databases">
        <authorList>
            <person name="Varghese N."/>
            <person name="Submissions S."/>
        </authorList>
    </citation>
    <scope>NUCLEOTIDE SEQUENCE [LARGE SCALE GENOMIC DNA]</scope>
    <source>
        <strain evidence="11">CGMCC 4.3525</strain>
    </source>
</reference>
<evidence type="ECO:0000256" key="5">
    <source>
        <dbReference type="ARBA" id="ARBA00022898"/>
    </source>
</evidence>
<evidence type="ECO:0000256" key="1">
    <source>
        <dbReference type="ARBA" id="ARBA00001274"/>
    </source>
</evidence>
<comment type="catalytic activity">
    <reaction evidence="1">
        <text>L-threonine = 2-oxobutanoate + NH4(+)</text>
        <dbReference type="Rhea" id="RHEA:22108"/>
        <dbReference type="ChEBI" id="CHEBI:16763"/>
        <dbReference type="ChEBI" id="CHEBI:28938"/>
        <dbReference type="ChEBI" id="CHEBI:57926"/>
        <dbReference type="EC" id="4.3.1.19"/>
    </reaction>
</comment>
<keyword evidence="5" id="KW-0663">Pyridoxal phosphate</keyword>
<evidence type="ECO:0000256" key="3">
    <source>
        <dbReference type="ARBA" id="ARBA00010869"/>
    </source>
</evidence>
<name>A0A1H9EM35_9PSEU</name>
<evidence type="ECO:0000313" key="10">
    <source>
        <dbReference type="EMBL" id="SEQ26764.1"/>
    </source>
</evidence>
<dbReference type="InterPro" id="IPR036052">
    <property type="entry name" value="TrpB-like_PALP_sf"/>
</dbReference>
<dbReference type="EC" id="4.3.1.19" evidence="4"/>
<dbReference type="EMBL" id="FOFR01000002">
    <property type="protein sequence ID" value="SEQ26764.1"/>
    <property type="molecule type" value="Genomic_DNA"/>
</dbReference>
<evidence type="ECO:0000313" key="11">
    <source>
        <dbReference type="Proteomes" id="UP000199352"/>
    </source>
</evidence>
<evidence type="ECO:0000256" key="7">
    <source>
        <dbReference type="ARBA" id="ARBA00025527"/>
    </source>
</evidence>
<dbReference type="InterPro" id="IPR050147">
    <property type="entry name" value="Ser/Thr_Dehydratase"/>
</dbReference>
<proteinExistence type="inferred from homology"/>
<keyword evidence="6" id="KW-0456">Lyase</keyword>
<dbReference type="Gene3D" id="3.40.50.1100">
    <property type="match status" value="2"/>
</dbReference>
<evidence type="ECO:0000259" key="9">
    <source>
        <dbReference type="Pfam" id="PF00291"/>
    </source>
</evidence>
<keyword evidence="11" id="KW-1185">Reference proteome</keyword>
<comment type="cofactor">
    <cofactor evidence="2">
        <name>pyridoxal 5'-phosphate</name>
        <dbReference type="ChEBI" id="CHEBI:597326"/>
    </cofactor>
</comment>
<dbReference type="GO" id="GO:0006567">
    <property type="term" value="P:L-threonine catabolic process"/>
    <property type="evidence" value="ECO:0007669"/>
    <property type="project" value="TreeGrafter"/>
</dbReference>
<organism evidence="10 11">
    <name type="scientific">Lentzea xinjiangensis</name>
    <dbReference type="NCBI Taxonomy" id="402600"/>
    <lineage>
        <taxon>Bacteria</taxon>
        <taxon>Bacillati</taxon>
        <taxon>Actinomycetota</taxon>
        <taxon>Actinomycetes</taxon>
        <taxon>Pseudonocardiales</taxon>
        <taxon>Pseudonocardiaceae</taxon>
        <taxon>Lentzea</taxon>
    </lineage>
</organism>
<dbReference type="PANTHER" id="PTHR48078">
    <property type="entry name" value="THREONINE DEHYDRATASE, MITOCHONDRIAL-RELATED"/>
    <property type="match status" value="1"/>
</dbReference>
<comment type="similarity">
    <text evidence="3">Belongs to the serine/threonine dehydratase family.</text>
</comment>
<sequence length="316" mass="32873">MTCIINTMRLVTLEDVRAAAAAIAPHVVHTPLLTFDSGLLIKPESLQPIGAFKQRGAVNALSRIPSGDRERGVVAYSSGNHAQAVAYAAKTLGMPAAIVVPENTPQLKIDATRAHGAEVFVVGITERESRAAELVAERGATLIPPFDHPDVIAGQGTIGLEICADLPDVATILVPVSGGGLISGVAAAVKALRPDVRVIGVEPELAGDTAASFAAGSLVRWNAHDRARTCADGLRAEPSELTWAHIREYVDDFITVSEDEIRDAVNQIARRTRVVAEPSGAVPVAAYLNRSLPPGPAVAVVSGGNIPPSLLASILG</sequence>
<protein>
    <recommendedName>
        <fullName evidence="4">threonine ammonia-lyase</fullName>
        <ecNumber evidence="4">4.3.1.19</ecNumber>
    </recommendedName>
    <alternativeName>
        <fullName evidence="8">Threonine deaminase</fullName>
    </alternativeName>
</protein>
<dbReference type="CDD" id="cd01562">
    <property type="entry name" value="Thr-dehyd"/>
    <property type="match status" value="1"/>
</dbReference>
<evidence type="ECO:0000256" key="2">
    <source>
        <dbReference type="ARBA" id="ARBA00001933"/>
    </source>
</evidence>
<dbReference type="Pfam" id="PF00291">
    <property type="entry name" value="PALP"/>
    <property type="match status" value="1"/>
</dbReference>
<evidence type="ECO:0000256" key="4">
    <source>
        <dbReference type="ARBA" id="ARBA00012096"/>
    </source>
</evidence>